<protein>
    <submittedName>
        <fullName evidence="2">Uncharacterized protein</fullName>
    </submittedName>
</protein>
<dbReference type="Proteomes" id="UP000485880">
    <property type="component" value="Unassembled WGS sequence"/>
</dbReference>
<evidence type="ECO:0000313" key="3">
    <source>
        <dbReference type="Proteomes" id="UP000485880"/>
    </source>
</evidence>
<evidence type="ECO:0000313" key="2">
    <source>
        <dbReference type="EMBL" id="VTZ49721.1"/>
    </source>
</evidence>
<proteinExistence type="predicted"/>
<keyword evidence="3" id="KW-1185">Reference proteome</keyword>
<name>A0A8B6M3W1_METTU</name>
<dbReference type="EMBL" id="CABFMQ020000075">
    <property type="protein sequence ID" value="VTZ49721.1"/>
    <property type="molecule type" value="Genomic_DNA"/>
</dbReference>
<evidence type="ECO:0000256" key="1">
    <source>
        <dbReference type="SAM" id="MobiDB-lite"/>
    </source>
</evidence>
<comment type="caution">
    <text evidence="2">The sequence shown here is derived from an EMBL/GenBank/DDBJ whole genome shotgun (WGS) entry which is preliminary data.</text>
</comment>
<dbReference type="AlphaFoldDB" id="A0A8B6M3W1"/>
<feature type="region of interest" description="Disordered" evidence="1">
    <location>
        <begin position="1"/>
        <end position="38"/>
    </location>
</feature>
<sequence>MGFFNPSHWPNRFVKASPARGGTQENSTRRDPRARGATQENAMVWAALGCIAWKMIWPGRLDRR</sequence>
<accession>A0A8B6M3W1</accession>
<reference evidence="2 3" key="1">
    <citation type="submission" date="2019-05" db="EMBL/GenBank/DDBJ databases">
        <authorList>
            <person name="Farhan Ul Haque M."/>
        </authorList>
    </citation>
    <scope>NUCLEOTIDE SEQUENCE [LARGE SCALE GENOMIC DNA]</scope>
    <source>
        <strain evidence="2">2</strain>
    </source>
</reference>
<gene>
    <name evidence="2" type="ORF">MPC4_190034</name>
</gene>
<organism evidence="2 3">
    <name type="scientific">Methylocella tundrae</name>
    <dbReference type="NCBI Taxonomy" id="227605"/>
    <lineage>
        <taxon>Bacteria</taxon>
        <taxon>Pseudomonadati</taxon>
        <taxon>Pseudomonadota</taxon>
        <taxon>Alphaproteobacteria</taxon>
        <taxon>Hyphomicrobiales</taxon>
        <taxon>Beijerinckiaceae</taxon>
        <taxon>Methylocella</taxon>
    </lineage>
</organism>